<evidence type="ECO:0000313" key="2">
    <source>
        <dbReference type="EMBL" id="MBE0368515.1"/>
    </source>
</evidence>
<name>A0ABR9EC22_9GAMM</name>
<feature type="transmembrane region" description="Helical" evidence="1">
    <location>
        <begin position="65"/>
        <end position="85"/>
    </location>
</feature>
<protein>
    <recommendedName>
        <fullName evidence="4">DUF2628 domain-containing protein</fullName>
    </recommendedName>
</protein>
<proteinExistence type="predicted"/>
<feature type="transmembrane region" description="Helical" evidence="1">
    <location>
        <begin position="97"/>
        <end position="128"/>
    </location>
</feature>
<keyword evidence="1" id="KW-1133">Transmembrane helix</keyword>
<sequence length="138" mass="15766">MFAVYEQKITNPASTTVEVDYQDEYAKRWQKGHLNETDIAQLKTLENRYINSEERNSKFKKAVGYKLFLALLIAVWSFVCCRWIIDGTTMLQVTLLGVFVLLAFTPFTGVISSTFYAIFCAAGSIVALKYNKKLNKDK</sequence>
<keyword evidence="1" id="KW-0812">Transmembrane</keyword>
<evidence type="ECO:0000313" key="3">
    <source>
        <dbReference type="Proteomes" id="UP000615755"/>
    </source>
</evidence>
<keyword evidence="3" id="KW-1185">Reference proteome</keyword>
<gene>
    <name evidence="2" type="ORF">PAUR_a2132</name>
</gene>
<accession>A0ABR9EC22</accession>
<dbReference type="Proteomes" id="UP000615755">
    <property type="component" value="Unassembled WGS sequence"/>
</dbReference>
<dbReference type="EMBL" id="AQGV01000012">
    <property type="protein sequence ID" value="MBE0368515.1"/>
    <property type="molecule type" value="Genomic_DNA"/>
</dbReference>
<evidence type="ECO:0000256" key="1">
    <source>
        <dbReference type="SAM" id="Phobius"/>
    </source>
</evidence>
<evidence type="ECO:0008006" key="4">
    <source>
        <dbReference type="Google" id="ProtNLM"/>
    </source>
</evidence>
<organism evidence="2 3">
    <name type="scientific">Pseudoalteromonas aurantia 208</name>
    <dbReference type="NCBI Taxonomy" id="1314867"/>
    <lineage>
        <taxon>Bacteria</taxon>
        <taxon>Pseudomonadati</taxon>
        <taxon>Pseudomonadota</taxon>
        <taxon>Gammaproteobacteria</taxon>
        <taxon>Alteromonadales</taxon>
        <taxon>Pseudoalteromonadaceae</taxon>
        <taxon>Pseudoalteromonas</taxon>
    </lineage>
</organism>
<reference evidence="2 3" key="1">
    <citation type="submission" date="2015-03" db="EMBL/GenBank/DDBJ databases">
        <title>Genome sequence of Pseudoalteromonas aurantia.</title>
        <authorList>
            <person name="Xie B.-B."/>
            <person name="Rong J.-C."/>
            <person name="Qin Q.-L."/>
            <person name="Zhang Y.-Z."/>
        </authorList>
    </citation>
    <scope>NUCLEOTIDE SEQUENCE [LARGE SCALE GENOMIC DNA]</scope>
    <source>
        <strain evidence="2 3">208</strain>
    </source>
</reference>
<comment type="caution">
    <text evidence="2">The sequence shown here is derived from an EMBL/GenBank/DDBJ whole genome shotgun (WGS) entry which is preliminary data.</text>
</comment>
<keyword evidence="1" id="KW-0472">Membrane</keyword>